<reference evidence="2 3" key="1">
    <citation type="journal article" date="2019" name="Int. J. Syst. Evol. Microbiol.">
        <title>The Global Catalogue of Microorganisms (GCM) 10K type strain sequencing project: providing services to taxonomists for standard genome sequencing and annotation.</title>
        <authorList>
            <consortium name="The Broad Institute Genomics Platform"/>
            <consortium name="The Broad Institute Genome Sequencing Center for Infectious Disease"/>
            <person name="Wu L."/>
            <person name="Ma J."/>
        </authorList>
    </citation>
    <scope>NUCLEOTIDE SEQUENCE [LARGE SCALE GENOMIC DNA]</scope>
    <source>
        <strain evidence="2 3">CGMCC 1.10594</strain>
    </source>
</reference>
<sequence length="92" mass="10452">MTVRAESDSSPYPADQLVEDLANLLDDRLDDDSLAYLHSRDLSDDLDANARRIGRNLVDAADRADLHAEKWSHNGRSTTWLVEDRDDQEADR</sequence>
<dbReference type="Pfam" id="PF23438">
    <property type="entry name" value="DUF7123"/>
    <property type="match status" value="1"/>
</dbReference>
<dbReference type="InterPro" id="IPR055547">
    <property type="entry name" value="DUF7123"/>
</dbReference>
<comment type="caution">
    <text evidence="2">The sequence shown here is derived from an EMBL/GenBank/DDBJ whole genome shotgun (WGS) entry which is preliminary data.</text>
</comment>
<feature type="domain" description="DUF7123" evidence="1">
    <location>
        <begin position="19"/>
        <end position="83"/>
    </location>
</feature>
<evidence type="ECO:0000259" key="1">
    <source>
        <dbReference type="Pfam" id="PF23438"/>
    </source>
</evidence>
<evidence type="ECO:0000313" key="2">
    <source>
        <dbReference type="EMBL" id="MFD1634616.1"/>
    </source>
</evidence>
<dbReference type="AlphaFoldDB" id="A0ABD6D0C3"/>
<evidence type="ECO:0000313" key="3">
    <source>
        <dbReference type="Proteomes" id="UP001597075"/>
    </source>
</evidence>
<dbReference type="EMBL" id="JBHUDL010000010">
    <property type="protein sequence ID" value="MFD1634616.1"/>
    <property type="molecule type" value="Genomic_DNA"/>
</dbReference>
<dbReference type="Proteomes" id="UP001597075">
    <property type="component" value="Unassembled WGS sequence"/>
</dbReference>
<gene>
    <name evidence="2" type="ORF">ACFSBJ_12870</name>
</gene>
<organism evidence="2 3">
    <name type="scientific">Haloplanus ruber</name>
    <dbReference type="NCBI Taxonomy" id="869892"/>
    <lineage>
        <taxon>Archaea</taxon>
        <taxon>Methanobacteriati</taxon>
        <taxon>Methanobacteriota</taxon>
        <taxon>Stenosarchaea group</taxon>
        <taxon>Halobacteria</taxon>
        <taxon>Halobacteriales</taxon>
        <taxon>Haloferacaceae</taxon>
        <taxon>Haloplanus</taxon>
    </lineage>
</organism>
<proteinExistence type="predicted"/>
<dbReference type="RefSeq" id="WP_256404856.1">
    <property type="nucleotide sequence ID" value="NZ_CP187151.1"/>
</dbReference>
<protein>
    <recommendedName>
        <fullName evidence="1">DUF7123 domain-containing protein</fullName>
    </recommendedName>
</protein>
<keyword evidence="3" id="KW-1185">Reference proteome</keyword>
<name>A0ABD6D0C3_9EURY</name>
<accession>A0ABD6D0C3</accession>